<proteinExistence type="inferred from homology"/>
<dbReference type="InterPro" id="IPR036291">
    <property type="entry name" value="NAD(P)-bd_dom_sf"/>
</dbReference>
<dbReference type="PRINTS" id="PR00081">
    <property type="entry name" value="GDHRDH"/>
</dbReference>
<evidence type="ECO:0000313" key="6">
    <source>
        <dbReference type="Proteomes" id="UP001497512"/>
    </source>
</evidence>
<evidence type="ECO:0000313" key="5">
    <source>
        <dbReference type="EMBL" id="CAK9197203.1"/>
    </source>
</evidence>
<dbReference type="SUPFAM" id="SSF51735">
    <property type="entry name" value="NAD(P)-binding Rossmann-fold domains"/>
    <property type="match status" value="1"/>
</dbReference>
<dbReference type="Gene3D" id="3.40.50.720">
    <property type="entry name" value="NAD(P)-binding Rossmann-like Domain"/>
    <property type="match status" value="1"/>
</dbReference>
<comment type="similarity">
    <text evidence="1">Belongs to the short-chain dehydrogenases/reductases (SDR) family.</text>
</comment>
<dbReference type="PANTHER" id="PTHR43180:SF28">
    <property type="entry name" value="NAD(P)-BINDING ROSSMANN-FOLD SUPERFAMILY PROTEIN"/>
    <property type="match status" value="1"/>
</dbReference>
<dbReference type="Proteomes" id="UP001497512">
    <property type="component" value="Chromosome 11"/>
</dbReference>
<dbReference type="Pfam" id="PF13561">
    <property type="entry name" value="adh_short_C2"/>
    <property type="match status" value="1"/>
</dbReference>
<dbReference type="PANTHER" id="PTHR43180">
    <property type="entry name" value="3-OXOACYL-(ACYL-CARRIER-PROTEIN) REDUCTASE (AFU_ORTHOLOGUE AFUA_6G11210)"/>
    <property type="match status" value="1"/>
</dbReference>
<name>A0ABP0TLU5_9BRYO</name>
<evidence type="ECO:0000256" key="4">
    <source>
        <dbReference type="ARBA" id="ARBA00023098"/>
    </source>
</evidence>
<sequence>MGCHAFQVILAQESFYFTHIPQTAQMVGYSVRCAWQKRKLVGKVAVITGAATGIGHATARLFVAHGAKVVIADVKDDAGQTLVNELGTDSSKYIHCDVSKESHVAAALNLAVHSFGKLDIMYNNAGIAGPLSPFEALRVDEFQKLLDVNLLGTVIGIKHAAKAMIPAKQGVIISTASITGSIAGAAPLAYSISKSGVIAATYSASAQLTKHGIRVNCISPGLLATSLTLPAFREMYPDLSEEQLEKMVELENFSNIAGARLTPEVIAKAALFLASDDSPYISGHNLVVDGGFLTNKNFSSSSSLSF</sequence>
<keyword evidence="6" id="KW-1185">Reference proteome</keyword>
<keyword evidence="2" id="KW-0560">Oxidoreductase</keyword>
<evidence type="ECO:0000256" key="2">
    <source>
        <dbReference type="ARBA" id="ARBA00023002"/>
    </source>
</evidence>
<dbReference type="NCBIfam" id="NF005559">
    <property type="entry name" value="PRK07231.1"/>
    <property type="match status" value="1"/>
</dbReference>
<dbReference type="InterPro" id="IPR002347">
    <property type="entry name" value="SDR_fam"/>
</dbReference>
<protein>
    <submittedName>
        <fullName evidence="5">Uncharacterized protein</fullName>
    </submittedName>
</protein>
<dbReference type="PRINTS" id="PR00080">
    <property type="entry name" value="SDRFAMILY"/>
</dbReference>
<organism evidence="5 6">
    <name type="scientific">Sphagnum troendelagicum</name>
    <dbReference type="NCBI Taxonomy" id="128251"/>
    <lineage>
        <taxon>Eukaryota</taxon>
        <taxon>Viridiplantae</taxon>
        <taxon>Streptophyta</taxon>
        <taxon>Embryophyta</taxon>
        <taxon>Bryophyta</taxon>
        <taxon>Sphagnophytina</taxon>
        <taxon>Sphagnopsida</taxon>
        <taxon>Sphagnales</taxon>
        <taxon>Sphagnaceae</taxon>
        <taxon>Sphagnum</taxon>
    </lineage>
</organism>
<evidence type="ECO:0000256" key="1">
    <source>
        <dbReference type="ARBA" id="ARBA00006484"/>
    </source>
</evidence>
<evidence type="ECO:0000256" key="3">
    <source>
        <dbReference type="ARBA" id="ARBA00023027"/>
    </source>
</evidence>
<gene>
    <name evidence="5" type="ORF">CSSPTR1EN2_LOCUS3857</name>
</gene>
<dbReference type="EMBL" id="OZ019903">
    <property type="protein sequence ID" value="CAK9197203.1"/>
    <property type="molecule type" value="Genomic_DNA"/>
</dbReference>
<reference evidence="5" key="1">
    <citation type="submission" date="2024-02" db="EMBL/GenBank/DDBJ databases">
        <authorList>
            <consortium name="ELIXIR-Norway"/>
            <consortium name="Elixir Norway"/>
        </authorList>
    </citation>
    <scope>NUCLEOTIDE SEQUENCE</scope>
</reference>
<accession>A0ABP0TLU5</accession>
<keyword evidence="3" id="KW-0520">NAD</keyword>
<keyword evidence="4" id="KW-0443">Lipid metabolism</keyword>